<dbReference type="AlphaFoldDB" id="A0A0C2CXL3"/>
<dbReference type="Proteomes" id="UP000031599">
    <property type="component" value="Unassembled WGS sequence"/>
</dbReference>
<dbReference type="GO" id="GO:0016987">
    <property type="term" value="F:sigma factor activity"/>
    <property type="evidence" value="ECO:0007669"/>
    <property type="project" value="InterPro"/>
</dbReference>
<evidence type="ECO:0000313" key="2">
    <source>
        <dbReference type="EMBL" id="KIG12567.1"/>
    </source>
</evidence>
<dbReference type="InterPro" id="IPR013325">
    <property type="entry name" value="RNA_pol_sigma_r2"/>
</dbReference>
<protein>
    <recommendedName>
        <fullName evidence="1">RNA polymerase sigma factor 70 region 4 type 2 domain-containing protein</fullName>
    </recommendedName>
</protein>
<dbReference type="NCBIfam" id="TIGR02937">
    <property type="entry name" value="sigma70-ECF"/>
    <property type="match status" value="1"/>
</dbReference>
<accession>A0A0C2CXL3</accession>
<dbReference type="EMBL" id="JMCC02000125">
    <property type="protein sequence ID" value="KIG12567.1"/>
    <property type="molecule type" value="Genomic_DNA"/>
</dbReference>
<dbReference type="SUPFAM" id="SSF88659">
    <property type="entry name" value="Sigma3 and sigma4 domains of RNA polymerase sigma factors"/>
    <property type="match status" value="1"/>
</dbReference>
<dbReference type="GO" id="GO:0003677">
    <property type="term" value="F:DNA binding"/>
    <property type="evidence" value="ECO:0007669"/>
    <property type="project" value="InterPro"/>
</dbReference>
<dbReference type="InterPro" id="IPR013249">
    <property type="entry name" value="RNA_pol_sigma70_r4_t2"/>
</dbReference>
<organism evidence="2 3">
    <name type="scientific">Enhygromyxa salina</name>
    <dbReference type="NCBI Taxonomy" id="215803"/>
    <lineage>
        <taxon>Bacteria</taxon>
        <taxon>Pseudomonadati</taxon>
        <taxon>Myxococcota</taxon>
        <taxon>Polyangia</taxon>
        <taxon>Nannocystales</taxon>
        <taxon>Nannocystaceae</taxon>
        <taxon>Enhygromyxa</taxon>
    </lineage>
</organism>
<reference evidence="2 3" key="1">
    <citation type="submission" date="2014-12" db="EMBL/GenBank/DDBJ databases">
        <title>Genome assembly of Enhygromyxa salina DSM 15201.</title>
        <authorList>
            <person name="Sharma G."/>
            <person name="Subramanian S."/>
        </authorList>
    </citation>
    <scope>NUCLEOTIDE SEQUENCE [LARGE SCALE GENOMIC DNA]</scope>
    <source>
        <strain evidence="2 3">DSM 15201</strain>
    </source>
</reference>
<dbReference type="SUPFAM" id="SSF88946">
    <property type="entry name" value="Sigma2 domain of RNA polymerase sigma factors"/>
    <property type="match status" value="1"/>
</dbReference>
<proteinExistence type="predicted"/>
<dbReference type="InterPro" id="IPR013324">
    <property type="entry name" value="RNA_pol_sigma_r3/r4-like"/>
</dbReference>
<dbReference type="InterPro" id="IPR014284">
    <property type="entry name" value="RNA_pol_sigma-70_dom"/>
</dbReference>
<name>A0A0C2CXL3_9BACT</name>
<gene>
    <name evidence="2" type="ORF">DB30_01230</name>
</gene>
<comment type="caution">
    <text evidence="2">The sequence shown here is derived from an EMBL/GenBank/DDBJ whole genome shotgun (WGS) entry which is preliminary data.</text>
</comment>
<dbReference type="InterPro" id="IPR036388">
    <property type="entry name" value="WH-like_DNA-bd_sf"/>
</dbReference>
<feature type="domain" description="RNA polymerase sigma factor 70 region 4 type 2" evidence="1">
    <location>
        <begin position="100"/>
        <end position="150"/>
    </location>
</feature>
<sequence length="162" mass="18245">MQLTPKAFARVNRALVAYFLRRVPEQEPNDLAAETWLGVVRWYAGRCSLRGFAFLVAEKIIVDVLYRKRRLRTLELRDGDEPVASGPSPYDVLRLVADHDALDSAVGQVDEVYREVVRLSLIGRGNVQIAAELEVPYNTVRSRLWRGRAQVLGAARAEIGVE</sequence>
<evidence type="ECO:0000313" key="3">
    <source>
        <dbReference type="Proteomes" id="UP000031599"/>
    </source>
</evidence>
<dbReference type="GO" id="GO:0006352">
    <property type="term" value="P:DNA-templated transcription initiation"/>
    <property type="evidence" value="ECO:0007669"/>
    <property type="project" value="InterPro"/>
</dbReference>
<dbReference type="Gene3D" id="1.10.10.10">
    <property type="entry name" value="Winged helix-like DNA-binding domain superfamily/Winged helix DNA-binding domain"/>
    <property type="match status" value="1"/>
</dbReference>
<dbReference type="Pfam" id="PF08281">
    <property type="entry name" value="Sigma70_r4_2"/>
    <property type="match status" value="1"/>
</dbReference>
<evidence type="ECO:0000259" key="1">
    <source>
        <dbReference type="Pfam" id="PF08281"/>
    </source>
</evidence>